<name>A0ABM1EK37_PRICU</name>
<dbReference type="InterPro" id="IPR013780">
    <property type="entry name" value="Glyco_hydro_b"/>
</dbReference>
<keyword evidence="17" id="KW-1185">Reference proteome</keyword>
<dbReference type="RefSeq" id="XP_014672558.1">
    <property type="nucleotide sequence ID" value="XM_014817072.1"/>
</dbReference>
<evidence type="ECO:0000256" key="6">
    <source>
        <dbReference type="ARBA" id="ARBA00012595"/>
    </source>
</evidence>
<evidence type="ECO:0000256" key="3">
    <source>
        <dbReference type="ARBA" id="ARBA00001923"/>
    </source>
</evidence>
<keyword evidence="11 14" id="KW-0119">Carbohydrate metabolism</keyword>
<evidence type="ECO:0000256" key="4">
    <source>
        <dbReference type="ARBA" id="ARBA00008061"/>
    </source>
</evidence>
<dbReference type="Pfam" id="PF02806">
    <property type="entry name" value="Alpha-amylase_C"/>
    <property type="match status" value="1"/>
</dbReference>
<reference evidence="18" key="1">
    <citation type="submission" date="2025-08" db="UniProtKB">
        <authorList>
            <consortium name="RefSeq"/>
        </authorList>
    </citation>
    <scope>IDENTIFICATION</scope>
</reference>
<comment type="catalytic activity">
    <reaction evidence="1 14">
        <text>Endohydrolysis of (1-&gt;4)-alpha-D-glucosidic linkages in polysaccharides containing three or more (1-&gt;4)-alpha-linked D-glucose units.</text>
        <dbReference type="EC" id="3.2.1.1"/>
    </reaction>
</comment>
<evidence type="ECO:0000256" key="10">
    <source>
        <dbReference type="ARBA" id="ARBA00023214"/>
    </source>
</evidence>
<organism evidence="17 18">
    <name type="scientific">Priapulus caudatus</name>
    <name type="common">Priapulid worm</name>
    <dbReference type="NCBI Taxonomy" id="37621"/>
    <lineage>
        <taxon>Eukaryota</taxon>
        <taxon>Metazoa</taxon>
        <taxon>Ecdysozoa</taxon>
        <taxon>Scalidophora</taxon>
        <taxon>Priapulida</taxon>
        <taxon>Priapulimorpha</taxon>
        <taxon>Priapulimorphida</taxon>
        <taxon>Priapulidae</taxon>
        <taxon>Priapulus</taxon>
    </lineage>
</organism>
<gene>
    <name evidence="18" type="primary">LOC106813028</name>
</gene>
<evidence type="ECO:0000256" key="7">
    <source>
        <dbReference type="ARBA" id="ARBA00022723"/>
    </source>
</evidence>
<evidence type="ECO:0000259" key="16">
    <source>
        <dbReference type="SMART" id="SM00642"/>
    </source>
</evidence>
<dbReference type="PANTHER" id="PTHR43447">
    <property type="entry name" value="ALPHA-AMYLASE"/>
    <property type="match status" value="1"/>
</dbReference>
<keyword evidence="12 14" id="KW-0326">Glycosidase</keyword>
<evidence type="ECO:0000256" key="12">
    <source>
        <dbReference type="ARBA" id="ARBA00023295"/>
    </source>
</evidence>
<dbReference type="CDD" id="cd11317">
    <property type="entry name" value="AmyAc_bac_euk_AmyA"/>
    <property type="match status" value="1"/>
</dbReference>
<evidence type="ECO:0000256" key="9">
    <source>
        <dbReference type="ARBA" id="ARBA00022837"/>
    </source>
</evidence>
<dbReference type="SMART" id="SM00642">
    <property type="entry name" value="Aamy"/>
    <property type="match status" value="1"/>
</dbReference>
<protein>
    <recommendedName>
        <fullName evidence="6 14">Alpha-amylase</fullName>
        <ecNumber evidence="6 14">3.2.1.1</ecNumber>
    </recommendedName>
</protein>
<dbReference type="InterPro" id="IPR031319">
    <property type="entry name" value="A-amylase_C"/>
</dbReference>
<keyword evidence="7" id="KW-0479">Metal-binding</keyword>
<dbReference type="EC" id="3.2.1.1" evidence="6 14"/>
<comment type="subunit">
    <text evidence="5">Monomer.</text>
</comment>
<dbReference type="Gene3D" id="2.60.40.1180">
    <property type="entry name" value="Golgi alpha-mannosidase II"/>
    <property type="match status" value="1"/>
</dbReference>
<evidence type="ECO:0000313" key="17">
    <source>
        <dbReference type="Proteomes" id="UP000695022"/>
    </source>
</evidence>
<keyword evidence="9" id="KW-0106">Calcium</keyword>
<evidence type="ECO:0000256" key="1">
    <source>
        <dbReference type="ARBA" id="ARBA00000548"/>
    </source>
</evidence>
<comment type="cofactor">
    <cofactor evidence="3">
        <name>chloride</name>
        <dbReference type="ChEBI" id="CHEBI:17996"/>
    </cofactor>
</comment>
<evidence type="ECO:0000256" key="13">
    <source>
        <dbReference type="RuleBase" id="RU003615"/>
    </source>
</evidence>
<keyword evidence="8 14" id="KW-0378">Hydrolase</keyword>
<evidence type="ECO:0000256" key="2">
    <source>
        <dbReference type="ARBA" id="ARBA00001913"/>
    </source>
</evidence>
<dbReference type="Gene3D" id="3.20.20.80">
    <property type="entry name" value="Glycosidases"/>
    <property type="match status" value="1"/>
</dbReference>
<feature type="domain" description="Alpha-amylase C-terminal" evidence="15">
    <location>
        <begin position="352"/>
        <end position="444"/>
    </location>
</feature>
<comment type="cofactor">
    <cofactor evidence="2">
        <name>Ca(2+)</name>
        <dbReference type="ChEBI" id="CHEBI:29108"/>
    </cofactor>
</comment>
<dbReference type="Proteomes" id="UP000695022">
    <property type="component" value="Unplaced"/>
</dbReference>
<dbReference type="InterPro" id="IPR006046">
    <property type="entry name" value="Alpha_amylase"/>
</dbReference>
<proteinExistence type="inferred from homology"/>
<dbReference type="SUPFAM" id="SSF51445">
    <property type="entry name" value="(Trans)glycosidases"/>
    <property type="match status" value="1"/>
</dbReference>
<dbReference type="PRINTS" id="PR00110">
    <property type="entry name" value="ALPHAAMYLASE"/>
</dbReference>
<sequence>MVWSPHRPWWERYQPVSYKLISRSGSEQEFADMVERCNKVGVRIFVDAVINHMTGDSGIGVGIADSTFNTYEQSYPAVPYSIHDFNSKEKCGTQSGNIENYNNVNEVRNCRLVSLLDLDQSKSWVKDRIRDYLNHLIRLGVAGFRVDASKHMWPDELKAIVESLNDLPETHFGAGQRAFVFTEVIDMGGEPITKYEYTGIGRVTEFLYGMKLGEVFRRWNNQKLEYLQFFGESWGMLPSGYAWTFVDNHDNQRKHGGGGDMVLTFWEPRVYKMANAFMLAWPYGYTKVMSSYYWYPREDTDVGPPADSYGNTNTVPINDDGSCGGNWACEHRWRQIRNMVAFRNLVHGTAVENWWGRGDQIAFSRGRKGFLAINNDYSQTMSGEFYTGLPEGFYCDCISGDMLGSGDNAYCTGQTLSVNSMGRTHINIRSDSENPMIAIHVDYKLGSKRGNIPTRRNGGK</sequence>
<feature type="domain" description="Glycosyl hydrolase family 13 catalytic" evidence="16">
    <location>
        <begin position="3"/>
        <end position="343"/>
    </location>
</feature>
<evidence type="ECO:0000259" key="15">
    <source>
        <dbReference type="SMART" id="SM00632"/>
    </source>
</evidence>
<dbReference type="Pfam" id="PF00128">
    <property type="entry name" value="Alpha-amylase"/>
    <property type="match status" value="1"/>
</dbReference>
<evidence type="ECO:0000256" key="5">
    <source>
        <dbReference type="ARBA" id="ARBA00011245"/>
    </source>
</evidence>
<comment type="similarity">
    <text evidence="4 13">Belongs to the glycosyl hydrolase 13 family.</text>
</comment>
<dbReference type="InterPro" id="IPR017853">
    <property type="entry name" value="GH"/>
</dbReference>
<accession>A0ABM1EK37</accession>
<dbReference type="SUPFAM" id="SSF51011">
    <property type="entry name" value="Glycosyl hydrolase domain"/>
    <property type="match status" value="1"/>
</dbReference>
<dbReference type="SMART" id="SM00632">
    <property type="entry name" value="Aamy_C"/>
    <property type="match status" value="1"/>
</dbReference>
<keyword evidence="10" id="KW-0868">Chloride</keyword>
<evidence type="ECO:0000256" key="14">
    <source>
        <dbReference type="RuleBase" id="RU361134"/>
    </source>
</evidence>
<evidence type="ECO:0000256" key="8">
    <source>
        <dbReference type="ARBA" id="ARBA00022801"/>
    </source>
</evidence>
<evidence type="ECO:0000256" key="11">
    <source>
        <dbReference type="ARBA" id="ARBA00023277"/>
    </source>
</evidence>
<dbReference type="InterPro" id="IPR006047">
    <property type="entry name" value="GH13_cat_dom"/>
</dbReference>
<dbReference type="InterPro" id="IPR006048">
    <property type="entry name" value="A-amylase/branching_C"/>
</dbReference>
<evidence type="ECO:0000313" key="18">
    <source>
        <dbReference type="RefSeq" id="XP_014672558.1"/>
    </source>
</evidence>
<dbReference type="GeneID" id="106813028"/>